<feature type="compositionally biased region" description="Low complexity" evidence="7">
    <location>
        <begin position="11"/>
        <end position="35"/>
    </location>
</feature>
<comment type="pathway">
    <text evidence="2 6">Glycan biosynthesis; trehalose biosynthesis.</text>
</comment>
<dbReference type="Proteomes" id="UP000273807">
    <property type="component" value="Unassembled WGS sequence"/>
</dbReference>
<evidence type="ECO:0000256" key="6">
    <source>
        <dbReference type="RuleBase" id="RU361117"/>
    </source>
</evidence>
<dbReference type="GO" id="GO:0004805">
    <property type="term" value="F:trehalose-phosphatase activity"/>
    <property type="evidence" value="ECO:0007669"/>
    <property type="project" value="UniProtKB-EC"/>
</dbReference>
<dbReference type="GO" id="GO:0005992">
    <property type="term" value="P:trehalose biosynthetic process"/>
    <property type="evidence" value="ECO:0007669"/>
    <property type="project" value="UniProtKB-UniPathway"/>
</dbReference>
<dbReference type="NCBIfam" id="TIGR01484">
    <property type="entry name" value="HAD-SF-IIB"/>
    <property type="match status" value="1"/>
</dbReference>
<comment type="caution">
    <text evidence="8">The sequence shown here is derived from an EMBL/GenBank/DDBJ whole genome shotgun (WGS) entry which is preliminary data.</text>
</comment>
<keyword evidence="9" id="KW-1185">Reference proteome</keyword>
<dbReference type="RefSeq" id="WP_123256882.1">
    <property type="nucleotide sequence ID" value="NZ_RBED01000138.1"/>
</dbReference>
<evidence type="ECO:0000313" key="9">
    <source>
        <dbReference type="Proteomes" id="UP000273807"/>
    </source>
</evidence>
<keyword evidence="6" id="KW-0479">Metal-binding</keyword>
<gene>
    <name evidence="8" type="primary">otsB</name>
    <name evidence="8" type="ORF">D7003_18475</name>
</gene>
<dbReference type="InterPro" id="IPR044651">
    <property type="entry name" value="OTSB-like"/>
</dbReference>
<dbReference type="Gene3D" id="3.40.50.1000">
    <property type="entry name" value="HAD superfamily/HAD-like"/>
    <property type="match status" value="1"/>
</dbReference>
<keyword evidence="6" id="KW-0460">Magnesium</keyword>
<dbReference type="SUPFAM" id="SSF56784">
    <property type="entry name" value="HAD-like"/>
    <property type="match status" value="1"/>
</dbReference>
<dbReference type="OrthoDB" id="9816160at2"/>
<dbReference type="InterPro" id="IPR036412">
    <property type="entry name" value="HAD-like_sf"/>
</dbReference>
<dbReference type="Pfam" id="PF02358">
    <property type="entry name" value="Trehalose_PPase"/>
    <property type="match status" value="1"/>
</dbReference>
<comment type="similarity">
    <text evidence="3 6">Belongs to the trehalose phosphatase family.</text>
</comment>
<proteinExistence type="inferred from homology"/>
<comment type="catalytic activity">
    <reaction evidence="1 6">
        <text>alpha,alpha-trehalose 6-phosphate + H2O = alpha,alpha-trehalose + phosphate</text>
        <dbReference type="Rhea" id="RHEA:23420"/>
        <dbReference type="ChEBI" id="CHEBI:15377"/>
        <dbReference type="ChEBI" id="CHEBI:16551"/>
        <dbReference type="ChEBI" id="CHEBI:43474"/>
        <dbReference type="ChEBI" id="CHEBI:58429"/>
        <dbReference type="EC" id="3.1.3.12"/>
    </reaction>
</comment>
<dbReference type="PANTHER" id="PTHR43768">
    <property type="entry name" value="TREHALOSE 6-PHOSPHATE PHOSPHATASE"/>
    <property type="match status" value="1"/>
</dbReference>
<dbReference type="EC" id="3.1.3.12" evidence="6"/>
<evidence type="ECO:0000256" key="4">
    <source>
        <dbReference type="ARBA" id="ARBA00022801"/>
    </source>
</evidence>
<evidence type="ECO:0000256" key="2">
    <source>
        <dbReference type="ARBA" id="ARBA00005199"/>
    </source>
</evidence>
<protein>
    <recommendedName>
        <fullName evidence="6">Trehalose 6-phosphate phosphatase</fullName>
        <ecNumber evidence="6">3.1.3.12</ecNumber>
    </recommendedName>
</protein>
<dbReference type="Gene3D" id="3.30.70.1020">
    <property type="entry name" value="Trehalose-6-phosphate phosphatase related protein, domain 2"/>
    <property type="match status" value="1"/>
</dbReference>
<dbReference type="EMBL" id="RBED01000138">
    <property type="protein sequence ID" value="RNL49494.1"/>
    <property type="molecule type" value="Genomic_DNA"/>
</dbReference>
<comment type="function">
    <text evidence="5 6">Removes the phosphate from trehalose 6-phosphate to produce free trehalose.</text>
</comment>
<dbReference type="PANTHER" id="PTHR43768:SF3">
    <property type="entry name" value="TREHALOSE 6-PHOSPHATE PHOSPHATASE"/>
    <property type="match status" value="1"/>
</dbReference>
<evidence type="ECO:0000256" key="3">
    <source>
        <dbReference type="ARBA" id="ARBA00008770"/>
    </source>
</evidence>
<dbReference type="InterPro" id="IPR003337">
    <property type="entry name" value="Trehalose_PPase"/>
</dbReference>
<keyword evidence="4 6" id="KW-0378">Hydrolase</keyword>
<evidence type="ECO:0000256" key="7">
    <source>
        <dbReference type="SAM" id="MobiDB-lite"/>
    </source>
</evidence>
<evidence type="ECO:0000256" key="5">
    <source>
        <dbReference type="ARBA" id="ARBA00024179"/>
    </source>
</evidence>
<evidence type="ECO:0000313" key="8">
    <source>
        <dbReference type="EMBL" id="RNL49494.1"/>
    </source>
</evidence>
<comment type="cofactor">
    <cofactor evidence="6">
        <name>Mg(2+)</name>
        <dbReference type="ChEBI" id="CHEBI:18420"/>
    </cofactor>
</comment>
<dbReference type="GO" id="GO:0046872">
    <property type="term" value="F:metal ion binding"/>
    <property type="evidence" value="ECO:0007669"/>
    <property type="project" value="UniProtKB-KW"/>
</dbReference>
<dbReference type="AlphaFoldDB" id="A0A3N0BLL1"/>
<reference evidence="8 9" key="1">
    <citation type="submission" date="2018-10" db="EMBL/GenBank/DDBJ databases">
        <title>Genome sequencing of Arthrobacter oryzae TNB02.</title>
        <authorList>
            <person name="Cho Y.-J."/>
            <person name="Cho A."/>
            <person name="Kim O.-S."/>
        </authorList>
    </citation>
    <scope>NUCLEOTIDE SEQUENCE [LARGE SCALE GENOMIC DNA]</scope>
    <source>
        <strain evidence="8 9">TNB02</strain>
    </source>
</reference>
<feature type="region of interest" description="Disordered" evidence="7">
    <location>
        <begin position="1"/>
        <end position="35"/>
    </location>
</feature>
<evidence type="ECO:0000256" key="1">
    <source>
        <dbReference type="ARBA" id="ARBA00000500"/>
    </source>
</evidence>
<organism evidence="8 9">
    <name type="scientific">Arthrobacter oryzae</name>
    <dbReference type="NCBI Taxonomy" id="409290"/>
    <lineage>
        <taxon>Bacteria</taxon>
        <taxon>Bacillati</taxon>
        <taxon>Actinomycetota</taxon>
        <taxon>Actinomycetes</taxon>
        <taxon>Micrococcales</taxon>
        <taxon>Micrococcaceae</taxon>
        <taxon>Arthrobacter</taxon>
    </lineage>
</organism>
<dbReference type="InterPro" id="IPR006379">
    <property type="entry name" value="HAD-SF_hydro_IIB"/>
</dbReference>
<dbReference type="InterPro" id="IPR023214">
    <property type="entry name" value="HAD_sf"/>
</dbReference>
<accession>A0A3N0BLL1</accession>
<dbReference type="NCBIfam" id="TIGR00685">
    <property type="entry name" value="T6PP"/>
    <property type="match status" value="1"/>
</dbReference>
<sequence>MIPEQAGAGGPDSNDSSANDSSANDSSSSDPGAAPLSLSPALLEAVRRVAATDHLLVAMDFDGTMAPLVDHAADSRALPHSAEAFAGLADLPRTTTALISGRALDSLRAVAFPPENTLLIGSHGAEVWMGPGSSELMLDDAQRDLLAAIRTELEGIVDLAPGTLLEDKPAGVVLHTRLADDDVAEDAVAAARAVLQDRAGVFLKTGHRVLETSVVNATKGEGLDFLRQATAATAVVFAGDDTTDEDALGRLLPGDLGVKVGLDFTQAEFRVESPVHIGEFLAALLRERNGTVGR</sequence>
<dbReference type="UniPathway" id="UPA00299"/>
<name>A0A3N0BLL1_9MICC</name>